<protein>
    <submittedName>
        <fullName evidence="2">Uncharacterized protein</fullName>
    </submittedName>
</protein>
<dbReference type="InParanoid" id="A0A482WH54"/>
<feature type="region of interest" description="Disordered" evidence="1">
    <location>
        <begin position="61"/>
        <end position="100"/>
    </location>
</feature>
<dbReference type="SMR" id="A0A482WH54"/>
<proteinExistence type="predicted"/>
<dbReference type="EMBL" id="QKKF02035792">
    <property type="protein sequence ID" value="RZF32869.1"/>
    <property type="molecule type" value="Genomic_DNA"/>
</dbReference>
<accession>A0A482WH54</accession>
<evidence type="ECO:0000313" key="3">
    <source>
        <dbReference type="Proteomes" id="UP000291343"/>
    </source>
</evidence>
<organism evidence="2 3">
    <name type="scientific">Laodelphax striatellus</name>
    <name type="common">Small brown planthopper</name>
    <name type="synonym">Delphax striatella</name>
    <dbReference type="NCBI Taxonomy" id="195883"/>
    <lineage>
        <taxon>Eukaryota</taxon>
        <taxon>Metazoa</taxon>
        <taxon>Ecdysozoa</taxon>
        <taxon>Arthropoda</taxon>
        <taxon>Hexapoda</taxon>
        <taxon>Insecta</taxon>
        <taxon>Pterygota</taxon>
        <taxon>Neoptera</taxon>
        <taxon>Paraneoptera</taxon>
        <taxon>Hemiptera</taxon>
        <taxon>Auchenorrhyncha</taxon>
        <taxon>Fulgoroidea</taxon>
        <taxon>Delphacidae</taxon>
        <taxon>Criomorphinae</taxon>
        <taxon>Laodelphax</taxon>
    </lineage>
</organism>
<reference evidence="2 3" key="1">
    <citation type="journal article" date="2017" name="Gigascience">
        <title>Genome sequence of the small brown planthopper, Laodelphax striatellus.</title>
        <authorList>
            <person name="Zhu J."/>
            <person name="Jiang F."/>
            <person name="Wang X."/>
            <person name="Yang P."/>
            <person name="Bao Y."/>
            <person name="Zhao W."/>
            <person name="Wang W."/>
            <person name="Lu H."/>
            <person name="Wang Q."/>
            <person name="Cui N."/>
            <person name="Li J."/>
            <person name="Chen X."/>
            <person name="Luo L."/>
            <person name="Yu J."/>
            <person name="Kang L."/>
            <person name="Cui F."/>
        </authorList>
    </citation>
    <scope>NUCLEOTIDE SEQUENCE [LARGE SCALE GENOMIC DNA]</scope>
    <source>
        <strain evidence="2">Lst14</strain>
    </source>
</reference>
<sequence>MKSFEVIHGKGIIREWGAWLTPFFHKKPIINRLKPGKEKDVRSLFQFLKKEEVTWFENQLGAATENEEETAEEGENNLSNSDDELDIPSDEEVITAQEQD</sequence>
<dbReference type="AlphaFoldDB" id="A0A482WH54"/>
<comment type="caution">
    <text evidence="2">The sequence shown here is derived from an EMBL/GenBank/DDBJ whole genome shotgun (WGS) entry which is preliminary data.</text>
</comment>
<keyword evidence="3" id="KW-1185">Reference proteome</keyword>
<evidence type="ECO:0000313" key="2">
    <source>
        <dbReference type="EMBL" id="RZF32869.1"/>
    </source>
</evidence>
<name>A0A482WH54_LAOST</name>
<evidence type="ECO:0000256" key="1">
    <source>
        <dbReference type="SAM" id="MobiDB-lite"/>
    </source>
</evidence>
<gene>
    <name evidence="2" type="ORF">LSTR_LSTR017335</name>
</gene>
<dbReference type="Proteomes" id="UP000291343">
    <property type="component" value="Unassembled WGS sequence"/>
</dbReference>
<feature type="compositionally biased region" description="Acidic residues" evidence="1">
    <location>
        <begin position="65"/>
        <end position="100"/>
    </location>
</feature>